<dbReference type="GO" id="GO:0046872">
    <property type="term" value="F:metal ion binding"/>
    <property type="evidence" value="ECO:0007669"/>
    <property type="project" value="UniProtKB-KW"/>
</dbReference>
<evidence type="ECO:0000256" key="1">
    <source>
        <dbReference type="ARBA" id="ARBA00022723"/>
    </source>
</evidence>
<evidence type="ECO:0000256" key="3">
    <source>
        <dbReference type="ARBA" id="ARBA00022833"/>
    </source>
</evidence>
<evidence type="ECO:0000256" key="4">
    <source>
        <dbReference type="ARBA" id="ARBA00023038"/>
    </source>
</evidence>
<feature type="region of interest" description="Disordered" evidence="6">
    <location>
        <begin position="567"/>
        <end position="611"/>
    </location>
</feature>
<keyword evidence="9" id="KW-1185">Reference proteome</keyword>
<organism evidence="8 9">
    <name type="scientific">Helicocarpus griseus UAMH5409</name>
    <dbReference type="NCBI Taxonomy" id="1447875"/>
    <lineage>
        <taxon>Eukaryota</taxon>
        <taxon>Fungi</taxon>
        <taxon>Dikarya</taxon>
        <taxon>Ascomycota</taxon>
        <taxon>Pezizomycotina</taxon>
        <taxon>Eurotiomycetes</taxon>
        <taxon>Eurotiomycetidae</taxon>
        <taxon>Onygenales</taxon>
        <taxon>Ajellomycetaceae</taxon>
        <taxon>Helicocarpus</taxon>
    </lineage>
</organism>
<keyword evidence="1 5" id="KW-0479">Metal-binding</keyword>
<dbReference type="GO" id="GO:0098609">
    <property type="term" value="P:cell-cell adhesion"/>
    <property type="evidence" value="ECO:0007669"/>
    <property type="project" value="TreeGrafter"/>
</dbReference>
<name>A0A2B7XRK9_9EURO</name>
<evidence type="ECO:0000259" key="7">
    <source>
        <dbReference type="PROSITE" id="PS50023"/>
    </source>
</evidence>
<dbReference type="PROSITE" id="PS00478">
    <property type="entry name" value="LIM_DOMAIN_1"/>
    <property type="match status" value="2"/>
</dbReference>
<dbReference type="PANTHER" id="PTHR24207:SF1">
    <property type="entry name" value="FILAMIN-BINDING LIM PROTEIN 1"/>
    <property type="match status" value="1"/>
</dbReference>
<dbReference type="InterPro" id="IPR001781">
    <property type="entry name" value="Znf_LIM"/>
</dbReference>
<dbReference type="SMART" id="SM00132">
    <property type="entry name" value="LIM"/>
    <property type="match status" value="2"/>
</dbReference>
<evidence type="ECO:0000313" key="8">
    <source>
        <dbReference type="EMBL" id="PGH11393.1"/>
    </source>
</evidence>
<dbReference type="SUPFAM" id="SSF57716">
    <property type="entry name" value="Glucocorticoid receptor-like (DNA-binding domain)"/>
    <property type="match status" value="3"/>
</dbReference>
<protein>
    <recommendedName>
        <fullName evidence="7">LIM zinc-binding domain-containing protein</fullName>
    </recommendedName>
</protein>
<dbReference type="GO" id="GO:0001725">
    <property type="term" value="C:stress fiber"/>
    <property type="evidence" value="ECO:0007669"/>
    <property type="project" value="TreeGrafter"/>
</dbReference>
<gene>
    <name evidence="8" type="ORF">AJ79_04894</name>
</gene>
<accession>A0A2B7XRK9</accession>
<dbReference type="Gene3D" id="2.10.110.10">
    <property type="entry name" value="Cysteine Rich Protein"/>
    <property type="match status" value="3"/>
</dbReference>
<sequence>MEVSMCTTQQWPLAQSSIGARDSLILESHPSRRPGSRRGARSNTANTLEGDIGVATSDSTCVTAQGGDNRGVRPKRGAHYRTDSHSSVYTSRTKAANHDDDDICVKCGMTIVNEFVSALGGVYHPHCFTCHDCRTPLHAEFFPQPSPAGPIALCETDLFRRLDMLCSECGGALRDLYISALGRKYHMNHFTCHACKQVIGPGDNYYIHGGKAYCRDDYSAKYADRCYGCGMSIMDQYIKVYSPTTRVWHGRCYKVHKRHNPESPLAEVEIPDEGEEGQNEEGVEGVLGRFEAMVAGYVGDGLGYFEEGCMEKIAEGISTLINAVGVLFRSIDGVDDARREAGKDALSDSPEIDLLRAKLTDFMTVSLSKSSQRTRTTSSHLKEMYAASSGLIYFMKKVIKTLGEGTPDTANSLPPETYLTPLSEFSSDLPPAATTCFTATELARGDAELCQVCSNPIASACISWHGYLRRQHLGCKSPCARCDVSDDPTNMKLVLISPPGDSYALCCCACREAEGSNSDAAPPPVSCKPVTKLQQYLFLLRVQFERLRNPAGLHTIDIQPHVRRYLHSSHQRSSSTASLPALTEKASHRSLVGDKGRAGDRERDRDRDSNRDRERGIFGRFVTGHHRIFVAEDLFGRATAEKVAFGARIGSSYQGFKRGLGFGRGRERGMGRGREGKGVTV</sequence>
<keyword evidence="3 5" id="KW-0862">Zinc</keyword>
<dbReference type="PROSITE" id="PS50023">
    <property type="entry name" value="LIM_DOMAIN_2"/>
    <property type="match status" value="2"/>
</dbReference>
<dbReference type="PANTHER" id="PTHR24207">
    <property type="entry name" value="ZYX102 PROTEIN"/>
    <property type="match status" value="1"/>
</dbReference>
<dbReference type="Proteomes" id="UP000223968">
    <property type="component" value="Unassembled WGS sequence"/>
</dbReference>
<dbReference type="GO" id="GO:0030695">
    <property type="term" value="F:GTPase regulator activity"/>
    <property type="evidence" value="ECO:0007669"/>
    <property type="project" value="UniProtKB-ARBA"/>
</dbReference>
<reference evidence="8 9" key="1">
    <citation type="submission" date="2017-10" db="EMBL/GenBank/DDBJ databases">
        <title>Comparative genomics in systemic dimorphic fungi from Ajellomycetaceae.</title>
        <authorList>
            <person name="Munoz J.F."/>
            <person name="Mcewen J.G."/>
            <person name="Clay O.K."/>
            <person name="Cuomo C.A."/>
        </authorList>
    </citation>
    <scope>NUCLEOTIDE SEQUENCE [LARGE SCALE GENOMIC DNA]</scope>
    <source>
        <strain evidence="8 9">UAMH5409</strain>
    </source>
</reference>
<evidence type="ECO:0000313" key="9">
    <source>
        <dbReference type="Proteomes" id="UP000223968"/>
    </source>
</evidence>
<feature type="domain" description="LIM zinc-binding" evidence="7">
    <location>
        <begin position="102"/>
        <end position="161"/>
    </location>
</feature>
<feature type="compositionally biased region" description="Basic and acidic residues" evidence="6">
    <location>
        <begin position="585"/>
        <end position="611"/>
    </location>
</feature>
<comment type="caution">
    <text evidence="8">The sequence shown here is derived from an EMBL/GenBank/DDBJ whole genome shotgun (WGS) entry which is preliminary data.</text>
</comment>
<dbReference type="AlphaFoldDB" id="A0A2B7XRK9"/>
<evidence type="ECO:0000256" key="6">
    <source>
        <dbReference type="SAM" id="MobiDB-lite"/>
    </source>
</evidence>
<dbReference type="EMBL" id="PDNB01000073">
    <property type="protein sequence ID" value="PGH11393.1"/>
    <property type="molecule type" value="Genomic_DNA"/>
</dbReference>
<keyword evidence="4 5" id="KW-0440">LIM domain</keyword>
<keyword evidence="2" id="KW-0677">Repeat</keyword>
<dbReference type="OrthoDB" id="20689at2759"/>
<dbReference type="STRING" id="1447875.A0A2B7XRK9"/>
<dbReference type="Pfam" id="PF00412">
    <property type="entry name" value="LIM"/>
    <property type="match status" value="2"/>
</dbReference>
<evidence type="ECO:0000256" key="5">
    <source>
        <dbReference type="PROSITE-ProRule" id="PRU00125"/>
    </source>
</evidence>
<proteinExistence type="predicted"/>
<evidence type="ECO:0000256" key="2">
    <source>
        <dbReference type="ARBA" id="ARBA00022737"/>
    </source>
</evidence>
<feature type="domain" description="LIM zinc-binding" evidence="7">
    <location>
        <begin position="164"/>
        <end position="224"/>
    </location>
</feature>
<dbReference type="GO" id="GO:0031005">
    <property type="term" value="F:filamin binding"/>
    <property type="evidence" value="ECO:0007669"/>
    <property type="project" value="TreeGrafter"/>
</dbReference>
<dbReference type="CDD" id="cd09392">
    <property type="entry name" value="LIM2_Lrg1p_like"/>
    <property type="match status" value="1"/>
</dbReference>